<protein>
    <submittedName>
        <fullName evidence="2">Uncharacterized protein</fullName>
    </submittedName>
</protein>
<name>A0A059AR84_EUCGR</name>
<dbReference type="EMBL" id="KK198761">
    <property type="protein sequence ID" value="KCW56289.1"/>
    <property type="molecule type" value="Genomic_DNA"/>
</dbReference>
<proteinExistence type="predicted"/>
<gene>
    <name evidence="2" type="ORF">EUGRSUZ_I02033</name>
</gene>
<reference evidence="2" key="1">
    <citation type="submission" date="2013-07" db="EMBL/GenBank/DDBJ databases">
        <title>The genome of Eucalyptus grandis.</title>
        <authorList>
            <person name="Schmutz J."/>
            <person name="Hayes R."/>
            <person name="Myburg A."/>
            <person name="Tuskan G."/>
            <person name="Grattapaglia D."/>
            <person name="Rokhsar D.S."/>
        </authorList>
    </citation>
    <scope>NUCLEOTIDE SEQUENCE</scope>
    <source>
        <tissue evidence="2">Leaf extractions</tissue>
    </source>
</reference>
<dbReference type="Gramene" id="KCW56289">
    <property type="protein sequence ID" value="KCW56289"/>
    <property type="gene ID" value="EUGRSUZ_I02033"/>
</dbReference>
<organism evidence="2">
    <name type="scientific">Eucalyptus grandis</name>
    <name type="common">Flooded gum</name>
    <dbReference type="NCBI Taxonomy" id="71139"/>
    <lineage>
        <taxon>Eukaryota</taxon>
        <taxon>Viridiplantae</taxon>
        <taxon>Streptophyta</taxon>
        <taxon>Embryophyta</taxon>
        <taxon>Tracheophyta</taxon>
        <taxon>Spermatophyta</taxon>
        <taxon>Magnoliopsida</taxon>
        <taxon>eudicotyledons</taxon>
        <taxon>Gunneridae</taxon>
        <taxon>Pentapetalae</taxon>
        <taxon>rosids</taxon>
        <taxon>malvids</taxon>
        <taxon>Myrtales</taxon>
        <taxon>Myrtaceae</taxon>
        <taxon>Myrtoideae</taxon>
        <taxon>Eucalypteae</taxon>
        <taxon>Eucalyptus</taxon>
    </lineage>
</organism>
<dbReference type="InParanoid" id="A0A059AR84"/>
<feature type="region of interest" description="Disordered" evidence="1">
    <location>
        <begin position="42"/>
        <end position="98"/>
    </location>
</feature>
<feature type="compositionally biased region" description="Basic residues" evidence="1">
    <location>
        <begin position="75"/>
        <end position="84"/>
    </location>
</feature>
<evidence type="ECO:0000313" key="2">
    <source>
        <dbReference type="EMBL" id="KCW56289.1"/>
    </source>
</evidence>
<evidence type="ECO:0000256" key="1">
    <source>
        <dbReference type="SAM" id="MobiDB-lite"/>
    </source>
</evidence>
<sequence>MNMNKQKTLTTWLLSQSRYKPKTSRLTTRRPRRRWLLRIRHSQKNAKRVQKESDGSSRTYLGELKGASFPGSASKNRKEKKRVSSIRSQGRTFFPTKI</sequence>
<dbReference type="AlphaFoldDB" id="A0A059AR84"/>
<accession>A0A059AR84</accession>